<dbReference type="PROSITE" id="PS50853">
    <property type="entry name" value="FN3"/>
    <property type="match status" value="1"/>
</dbReference>
<evidence type="ECO:0000256" key="7">
    <source>
        <dbReference type="SAM" id="SignalP"/>
    </source>
</evidence>
<dbReference type="InterPro" id="IPR013098">
    <property type="entry name" value="Ig_I-set"/>
</dbReference>
<feature type="domain" description="Ig-like" evidence="8">
    <location>
        <begin position="32"/>
        <end position="123"/>
    </location>
</feature>
<keyword evidence="7" id="KW-0732">Signal</keyword>
<feature type="domain" description="Ig-like" evidence="8">
    <location>
        <begin position="860"/>
        <end position="958"/>
    </location>
</feature>
<dbReference type="GeneID" id="115921356"/>
<reference evidence="10" key="2">
    <citation type="submission" date="2021-01" db="UniProtKB">
        <authorList>
            <consortium name="EnsemblMetazoa"/>
        </authorList>
    </citation>
    <scope>IDENTIFICATION</scope>
</reference>
<keyword evidence="2" id="KW-0677">Repeat</keyword>
<feature type="region of interest" description="Disordered" evidence="5">
    <location>
        <begin position="1124"/>
        <end position="1298"/>
    </location>
</feature>
<organism evidence="10 11">
    <name type="scientific">Strongylocentrotus purpuratus</name>
    <name type="common">Purple sea urchin</name>
    <dbReference type="NCBI Taxonomy" id="7668"/>
    <lineage>
        <taxon>Eukaryota</taxon>
        <taxon>Metazoa</taxon>
        <taxon>Echinodermata</taxon>
        <taxon>Eleutherozoa</taxon>
        <taxon>Echinozoa</taxon>
        <taxon>Echinoidea</taxon>
        <taxon>Euechinoidea</taxon>
        <taxon>Echinacea</taxon>
        <taxon>Camarodonta</taxon>
        <taxon>Echinidea</taxon>
        <taxon>Strongylocentrotidae</taxon>
        <taxon>Strongylocentrotus</taxon>
    </lineage>
</organism>
<feature type="domain" description="Ig-like" evidence="8">
    <location>
        <begin position="770"/>
        <end position="853"/>
    </location>
</feature>
<feature type="domain" description="Ig-like" evidence="8">
    <location>
        <begin position="276"/>
        <end position="365"/>
    </location>
</feature>
<feature type="domain" description="Ig-like" evidence="8">
    <location>
        <begin position="568"/>
        <end position="666"/>
    </location>
</feature>
<comment type="subcellular location">
    <subcellularLocation>
        <location evidence="1">Membrane</location>
        <topology evidence="1">Single-pass membrane protein</topology>
    </subcellularLocation>
</comment>
<dbReference type="SUPFAM" id="SSF48726">
    <property type="entry name" value="Immunoglobulin"/>
    <property type="match status" value="9"/>
</dbReference>
<dbReference type="Gene3D" id="2.60.40.10">
    <property type="entry name" value="Immunoglobulins"/>
    <property type="match status" value="10"/>
</dbReference>
<dbReference type="PANTHER" id="PTHR45889:SF8">
    <property type="entry name" value="IG-LIKE DOMAIN-CONTAINING PROTEIN"/>
    <property type="match status" value="1"/>
</dbReference>
<dbReference type="Proteomes" id="UP000007110">
    <property type="component" value="Unassembled WGS sequence"/>
</dbReference>
<dbReference type="InterPro" id="IPR003598">
    <property type="entry name" value="Ig_sub2"/>
</dbReference>
<dbReference type="PROSITE" id="PS00290">
    <property type="entry name" value="IG_MHC"/>
    <property type="match status" value="1"/>
</dbReference>
<keyword evidence="3 6" id="KW-0472">Membrane</keyword>
<dbReference type="Pfam" id="PF13927">
    <property type="entry name" value="Ig_3"/>
    <property type="match status" value="4"/>
</dbReference>
<accession>A0A7M7NCD7</accession>
<dbReference type="SMART" id="SM00060">
    <property type="entry name" value="FN3"/>
    <property type="match status" value="1"/>
</dbReference>
<feature type="domain" description="Ig-like" evidence="8">
    <location>
        <begin position="154"/>
        <end position="266"/>
    </location>
</feature>
<sequence>MNHNSTICGRHLALLIVYISLCLQVFPVRGQQSFATTPVDTEVVEGQDVTLECAIDNLQGSIIWSKDDTMLGSDRTLPGYDRYAVKGDVAREGNLVILRAELSDDAEYRCHVTATDATHQNLRSDPAAVIVLLPPDPPVIDGYSNGSVITIQPPATVTLPLPPDPPVIDGYSNGSVITIQPPATVTLPCRANSGKPAPVITWHKDGDDLAYGNPEVVSTPAGDPSGKRVNAVSTLTLNPEKEDNGITFGCQVTHGALSSALSTYITLNVLFAPGAPLITGYSAGTIVKTGDPLHLRCTSLGGNPLAEVYWYKNDERMDYSFMTDGVSAFNTLPLEVDYSDNNAIYKCVATSVVLPQPMSTQIQLTVNFAPAYVNITGHEAMVQSDATLTLKCTSANSNPASSISWFTGGRQAHTHDDVVVEAPNGGFITSQELTITMTADTDSVDYMCQATNRELYETTSDTVTVNVMYPPEHPGITGYEDGTEVKADNLLRLVCFAMGGNPLATLVWYKNGEVQEAETGTQGILSTSTLRLILDQTDNGAEYSCNASNEATPVPLEASVTLNVLFPPSAVTVSVDPPEAKEGDSVTVTCETASSNPESEISWWRDGVPIEGNNNISVEVVDAENGGKTTRSRLMLDSVTSANNGGVYLCRAMSDLVVESVNDGVTLDIKFRPKITTPTGISLSSHEVPGDLILNCSAEANPAEITFTWHKNAAAIAVAETERYTLDEEGSLRIHNVSREEAGTYMCIASNSEGASNITLTLDVMYSAKVTTGEAITITLNTPGELVCEADANPKPAGYITWTRPGFDLTGNAHEYVDGRGIMRVDNVTKAVSGMYLCHADNSIPPADTKNIQVIIQYPPEVDHSMPNKVAKSTGQTALLRCKAEGAPLVQFNWFKGSAEVNLTSDHYTLDIRQDLTYANRYESRLIISQIDEIDDYGTYVCKAYNDLGEARFEIQLEKTSPPEAPSNLQVVNIGYDSVTLNWTKGFDGGLDQTFQVRFNQKGGKQYQYVDVVPSVATAFTVTNLNPNSEYEFTVRGRNAQGDGPYYLGIVSAKTTIKPTEPPVVIPTRLLVGNIPLYMVLLFSFLCILSCVFINIFLCCCLVKRRESRKRVAAKSSSIKKTNDEIELVKPMERPESPAYSDSNTDNMSHRSEHDDRYSYDNVSYERRRYDDYSDGRSESYDHYDDQQPPVSPRVVSGRGGPGYYNNSAYRPPSYAPSWDSYENPPSTGLSESQIDDNEEREYADMLRRQQKAQYMGGASHPPTAPSPVPSSLGNFVPLPKGGSSAPSQVGSEEGYLV</sequence>
<dbReference type="OMA" id="FITVCHA"/>
<evidence type="ECO:0000313" key="11">
    <source>
        <dbReference type="Proteomes" id="UP000007110"/>
    </source>
</evidence>
<feature type="domain" description="Fibronectin type-III" evidence="9">
    <location>
        <begin position="965"/>
        <end position="1063"/>
    </location>
</feature>
<dbReference type="InterPro" id="IPR036116">
    <property type="entry name" value="FN3_sf"/>
</dbReference>
<dbReference type="Pfam" id="PF07679">
    <property type="entry name" value="I-set"/>
    <property type="match status" value="2"/>
</dbReference>
<dbReference type="KEGG" id="spu:115921356"/>
<evidence type="ECO:0000256" key="3">
    <source>
        <dbReference type="ARBA" id="ARBA00023136"/>
    </source>
</evidence>
<feature type="domain" description="Ig-like" evidence="8">
    <location>
        <begin position="370"/>
        <end position="464"/>
    </location>
</feature>
<evidence type="ECO:0000313" key="10">
    <source>
        <dbReference type="EnsemblMetazoa" id="XP_030834622"/>
    </source>
</evidence>
<dbReference type="PROSITE" id="PS50835">
    <property type="entry name" value="IG_LIKE"/>
    <property type="match status" value="9"/>
</dbReference>
<dbReference type="InterPro" id="IPR036179">
    <property type="entry name" value="Ig-like_dom_sf"/>
</dbReference>
<evidence type="ECO:0008006" key="12">
    <source>
        <dbReference type="Google" id="ProtNLM"/>
    </source>
</evidence>
<dbReference type="Pfam" id="PF00041">
    <property type="entry name" value="fn3"/>
    <property type="match status" value="1"/>
</dbReference>
<dbReference type="EnsemblMetazoa" id="XM_030978762">
    <property type="protein sequence ID" value="XP_030834622"/>
    <property type="gene ID" value="LOC115921356"/>
</dbReference>
<reference evidence="11" key="1">
    <citation type="submission" date="2015-02" db="EMBL/GenBank/DDBJ databases">
        <title>Genome sequencing for Strongylocentrotus purpuratus.</title>
        <authorList>
            <person name="Murali S."/>
            <person name="Liu Y."/>
            <person name="Vee V."/>
            <person name="English A."/>
            <person name="Wang M."/>
            <person name="Skinner E."/>
            <person name="Han Y."/>
            <person name="Muzny D.M."/>
            <person name="Worley K.C."/>
            <person name="Gibbs R.A."/>
        </authorList>
    </citation>
    <scope>NUCLEOTIDE SEQUENCE</scope>
</reference>
<dbReference type="Pfam" id="PF08205">
    <property type="entry name" value="C2-set_2"/>
    <property type="match status" value="2"/>
</dbReference>
<dbReference type="InterPro" id="IPR003961">
    <property type="entry name" value="FN3_dom"/>
</dbReference>
<dbReference type="CDD" id="cd00063">
    <property type="entry name" value="FN3"/>
    <property type="match status" value="1"/>
</dbReference>
<feature type="compositionally biased region" description="Basic and acidic residues" evidence="5">
    <location>
        <begin position="1124"/>
        <end position="1136"/>
    </location>
</feature>
<evidence type="ECO:0000259" key="9">
    <source>
        <dbReference type="PROSITE" id="PS50853"/>
    </source>
</evidence>
<evidence type="ECO:0000256" key="2">
    <source>
        <dbReference type="ARBA" id="ARBA00022737"/>
    </source>
</evidence>
<proteinExistence type="predicted"/>
<dbReference type="SMART" id="SM00408">
    <property type="entry name" value="IGc2"/>
    <property type="match status" value="9"/>
</dbReference>
<name>A0A7M7NCD7_STRPU</name>
<dbReference type="SUPFAM" id="SSF49265">
    <property type="entry name" value="Fibronectin type III"/>
    <property type="match status" value="1"/>
</dbReference>
<evidence type="ECO:0000256" key="1">
    <source>
        <dbReference type="ARBA" id="ARBA00004167"/>
    </source>
</evidence>
<dbReference type="PANTHER" id="PTHR45889">
    <property type="entry name" value="IG-LIKE DOMAIN-CONTAINING PROTEIN"/>
    <property type="match status" value="1"/>
</dbReference>
<dbReference type="InterPro" id="IPR003599">
    <property type="entry name" value="Ig_sub"/>
</dbReference>
<dbReference type="InterPro" id="IPR013783">
    <property type="entry name" value="Ig-like_fold"/>
</dbReference>
<feature type="chain" id="PRO_5029835860" description="Nephrin" evidence="7">
    <location>
        <begin position="31"/>
        <end position="1298"/>
    </location>
</feature>
<feature type="compositionally biased region" description="Polar residues" evidence="5">
    <location>
        <begin position="1224"/>
        <end position="1233"/>
    </location>
</feature>
<evidence type="ECO:0000259" key="8">
    <source>
        <dbReference type="PROSITE" id="PS50835"/>
    </source>
</evidence>
<dbReference type="InterPro" id="IPR007110">
    <property type="entry name" value="Ig-like_dom"/>
</dbReference>
<keyword evidence="11" id="KW-1185">Reference proteome</keyword>
<dbReference type="InterPro" id="IPR013162">
    <property type="entry name" value="CD80_C2-set"/>
</dbReference>
<dbReference type="RefSeq" id="XP_030834622.1">
    <property type="nucleotide sequence ID" value="XM_030978762.1"/>
</dbReference>
<dbReference type="OrthoDB" id="10028801at2759"/>
<keyword evidence="6" id="KW-1133">Transmembrane helix</keyword>
<keyword evidence="6" id="KW-0812">Transmembrane</keyword>
<feature type="domain" description="Ig-like" evidence="8">
    <location>
        <begin position="673"/>
        <end position="763"/>
    </location>
</feature>
<dbReference type="CDD" id="cd00096">
    <property type="entry name" value="Ig"/>
    <property type="match status" value="1"/>
</dbReference>
<feature type="signal peptide" evidence="7">
    <location>
        <begin position="1"/>
        <end position="30"/>
    </location>
</feature>
<evidence type="ECO:0000256" key="6">
    <source>
        <dbReference type="SAM" id="Phobius"/>
    </source>
</evidence>
<dbReference type="GO" id="GO:0016020">
    <property type="term" value="C:membrane"/>
    <property type="evidence" value="ECO:0007669"/>
    <property type="project" value="UniProtKB-SubCell"/>
</dbReference>
<feature type="transmembrane region" description="Helical" evidence="6">
    <location>
        <begin position="1077"/>
        <end position="1103"/>
    </location>
</feature>
<dbReference type="InterPro" id="IPR003006">
    <property type="entry name" value="Ig/MHC_CS"/>
</dbReference>
<keyword evidence="4" id="KW-1015">Disulfide bond</keyword>
<dbReference type="SMART" id="SM00409">
    <property type="entry name" value="IG"/>
    <property type="match status" value="9"/>
</dbReference>
<feature type="compositionally biased region" description="Basic and acidic residues" evidence="5">
    <location>
        <begin position="1148"/>
        <end position="1186"/>
    </location>
</feature>
<evidence type="ECO:0000256" key="4">
    <source>
        <dbReference type="ARBA" id="ARBA00023157"/>
    </source>
</evidence>
<evidence type="ECO:0000256" key="5">
    <source>
        <dbReference type="SAM" id="MobiDB-lite"/>
    </source>
</evidence>
<dbReference type="InParanoid" id="A0A7M7NCD7"/>
<protein>
    <recommendedName>
        <fullName evidence="12">Nephrin</fullName>
    </recommendedName>
</protein>
<feature type="domain" description="Ig-like" evidence="8">
    <location>
        <begin position="474"/>
        <end position="561"/>
    </location>
</feature>